<sequence>MVDTYAWAPIALAFLYRELSSATIPKCRYLVGYLNLLQVWIYHHFNNIGKEESAEYREHMPCATKYDPT</sequence>
<dbReference type="InterPro" id="IPR019557">
    <property type="entry name" value="AminoTfrase-like_pln_mobile"/>
</dbReference>
<accession>A0A392NF80</accession>
<organism evidence="2 3">
    <name type="scientific">Trifolium medium</name>
    <dbReference type="NCBI Taxonomy" id="97028"/>
    <lineage>
        <taxon>Eukaryota</taxon>
        <taxon>Viridiplantae</taxon>
        <taxon>Streptophyta</taxon>
        <taxon>Embryophyta</taxon>
        <taxon>Tracheophyta</taxon>
        <taxon>Spermatophyta</taxon>
        <taxon>Magnoliopsida</taxon>
        <taxon>eudicotyledons</taxon>
        <taxon>Gunneridae</taxon>
        <taxon>Pentapetalae</taxon>
        <taxon>rosids</taxon>
        <taxon>fabids</taxon>
        <taxon>Fabales</taxon>
        <taxon>Fabaceae</taxon>
        <taxon>Papilionoideae</taxon>
        <taxon>50 kb inversion clade</taxon>
        <taxon>NPAAA clade</taxon>
        <taxon>Hologalegina</taxon>
        <taxon>IRL clade</taxon>
        <taxon>Trifolieae</taxon>
        <taxon>Trifolium</taxon>
    </lineage>
</organism>
<keyword evidence="3" id="KW-1185">Reference proteome</keyword>
<comment type="caution">
    <text evidence="2">The sequence shown here is derived from an EMBL/GenBank/DDBJ whole genome shotgun (WGS) entry which is preliminary data.</text>
</comment>
<dbReference type="PANTHER" id="PTHR46033:SF1">
    <property type="entry name" value="PROTEIN MAIN-LIKE 2"/>
    <property type="match status" value="1"/>
</dbReference>
<proteinExistence type="predicted"/>
<name>A0A392NF80_9FABA</name>
<dbReference type="Proteomes" id="UP000265520">
    <property type="component" value="Unassembled WGS sequence"/>
</dbReference>
<evidence type="ECO:0000313" key="2">
    <source>
        <dbReference type="EMBL" id="MCH97805.1"/>
    </source>
</evidence>
<evidence type="ECO:0000259" key="1">
    <source>
        <dbReference type="Pfam" id="PF10536"/>
    </source>
</evidence>
<reference evidence="2 3" key="1">
    <citation type="journal article" date="2018" name="Front. Plant Sci.">
        <title>Red Clover (Trifolium pratense) and Zigzag Clover (T. medium) - A Picture of Genomic Similarities and Differences.</title>
        <authorList>
            <person name="Dluhosova J."/>
            <person name="Istvanek J."/>
            <person name="Nedelnik J."/>
            <person name="Repkova J."/>
        </authorList>
    </citation>
    <scope>NUCLEOTIDE SEQUENCE [LARGE SCALE GENOMIC DNA]</scope>
    <source>
        <strain evidence="3">cv. 10/8</strain>
        <tissue evidence="2">Leaf</tissue>
    </source>
</reference>
<protein>
    <submittedName>
        <fullName evidence="2">Serine/threonine-protein phosphatase 7 long form-like protein</fullName>
    </submittedName>
</protein>
<dbReference type="EMBL" id="LXQA010035970">
    <property type="protein sequence ID" value="MCH97805.1"/>
    <property type="molecule type" value="Genomic_DNA"/>
</dbReference>
<dbReference type="Pfam" id="PF10536">
    <property type="entry name" value="PMD"/>
    <property type="match status" value="1"/>
</dbReference>
<gene>
    <name evidence="2" type="ORF">A2U01_0018801</name>
</gene>
<dbReference type="InterPro" id="IPR044824">
    <property type="entry name" value="MAIN-like"/>
</dbReference>
<dbReference type="PANTHER" id="PTHR46033">
    <property type="entry name" value="PROTEIN MAIN-LIKE 2"/>
    <property type="match status" value="1"/>
</dbReference>
<feature type="domain" description="Aminotransferase-like plant mobile" evidence="1">
    <location>
        <begin position="3"/>
        <end position="66"/>
    </location>
</feature>
<evidence type="ECO:0000313" key="3">
    <source>
        <dbReference type="Proteomes" id="UP000265520"/>
    </source>
</evidence>
<dbReference type="GO" id="GO:0010073">
    <property type="term" value="P:meristem maintenance"/>
    <property type="evidence" value="ECO:0007669"/>
    <property type="project" value="InterPro"/>
</dbReference>
<dbReference type="AlphaFoldDB" id="A0A392NF80"/>